<name>A0A2S7VXT6_PHOAN</name>
<dbReference type="EMBL" id="MSCJ01000001">
    <property type="protein sequence ID" value="PQJ66922.1"/>
    <property type="molecule type" value="Genomic_DNA"/>
</dbReference>
<dbReference type="InterPro" id="IPR020904">
    <property type="entry name" value="Sc_DH/Rdtase_CS"/>
</dbReference>
<accession>A0A2S7VXT6</accession>
<dbReference type="Gene3D" id="3.40.50.720">
    <property type="entry name" value="NAD(P)-binding Rossmann-like Domain"/>
    <property type="match status" value="1"/>
</dbReference>
<dbReference type="PRINTS" id="PR00080">
    <property type="entry name" value="SDRFAMILY"/>
</dbReference>
<evidence type="ECO:0000313" key="2">
    <source>
        <dbReference type="EMBL" id="PQJ66922.1"/>
    </source>
</evidence>
<evidence type="ECO:0000313" key="3">
    <source>
        <dbReference type="Proteomes" id="UP000238730"/>
    </source>
</evidence>
<dbReference type="GO" id="GO:0048038">
    <property type="term" value="F:quinone binding"/>
    <property type="evidence" value="ECO:0007669"/>
    <property type="project" value="TreeGrafter"/>
</dbReference>
<dbReference type="PANTHER" id="PTHR42760:SF122">
    <property type="entry name" value="NAD(P)-BINDING PROTEIN"/>
    <property type="match status" value="1"/>
</dbReference>
<sequence>MDLSSNKVVIVTGGANGIGKGICKYLAQKNVIVVALDINEQAGYDLVDEEPRIRFRLTDVTQISEIKNTLDWVKCQFGRLDGLINNAAISNPYNTPLHQLPLDEWHHILNVNLTSPLVMSQQCLPLLIESKGHIINMSSTRYVQSEPNTEAYAASKGGVVSLTHALAVSLSPNIKVNCISPGWINTDTNQLRDIDHHQHLSGRVGNVNDIAEMVDFLLCSQGFITGQNFVVDGGMTKKMIYCE</sequence>
<dbReference type="AlphaFoldDB" id="A0A2S7VXT6"/>
<dbReference type="InterPro" id="IPR036291">
    <property type="entry name" value="NAD(P)-bd_dom_sf"/>
</dbReference>
<dbReference type="PROSITE" id="PS00061">
    <property type="entry name" value="ADH_SHORT"/>
    <property type="match status" value="1"/>
</dbReference>
<dbReference type="OrthoDB" id="9775864at2"/>
<comment type="similarity">
    <text evidence="1">Belongs to the short-chain dehydrogenases/reductases (SDR) family.</text>
</comment>
<dbReference type="Pfam" id="PF13561">
    <property type="entry name" value="adh_short_C2"/>
    <property type="match status" value="1"/>
</dbReference>
<gene>
    <name evidence="2" type="ORF">BTO08_05520</name>
</gene>
<organism evidence="2 3">
    <name type="scientific">Photobacterium angustum</name>
    <dbReference type="NCBI Taxonomy" id="661"/>
    <lineage>
        <taxon>Bacteria</taxon>
        <taxon>Pseudomonadati</taxon>
        <taxon>Pseudomonadota</taxon>
        <taxon>Gammaproteobacteria</taxon>
        <taxon>Vibrionales</taxon>
        <taxon>Vibrionaceae</taxon>
        <taxon>Photobacterium</taxon>
    </lineage>
</organism>
<dbReference type="SUPFAM" id="SSF51735">
    <property type="entry name" value="NAD(P)-binding Rossmann-fold domains"/>
    <property type="match status" value="1"/>
</dbReference>
<protein>
    <submittedName>
        <fullName evidence="2">Short-chain dehydrogenase</fullName>
    </submittedName>
</protein>
<reference evidence="2 3" key="1">
    <citation type="submission" date="2016-12" db="EMBL/GenBank/DDBJ databases">
        <title>Diversity of luminous bacteria.</title>
        <authorList>
            <person name="Yoshizawa S."/>
            <person name="Kogure K."/>
        </authorList>
    </citation>
    <scope>NUCLEOTIDE SEQUENCE [LARGE SCALE GENOMIC DNA]</scope>
    <source>
        <strain evidence="2 3">LC1-200</strain>
    </source>
</reference>
<dbReference type="InterPro" id="IPR002347">
    <property type="entry name" value="SDR_fam"/>
</dbReference>
<dbReference type="GO" id="GO:0006633">
    <property type="term" value="P:fatty acid biosynthetic process"/>
    <property type="evidence" value="ECO:0007669"/>
    <property type="project" value="TreeGrafter"/>
</dbReference>
<proteinExistence type="inferred from homology"/>
<comment type="caution">
    <text evidence="2">The sequence shown here is derived from an EMBL/GenBank/DDBJ whole genome shotgun (WGS) entry which is preliminary data.</text>
</comment>
<evidence type="ECO:0000256" key="1">
    <source>
        <dbReference type="ARBA" id="ARBA00006484"/>
    </source>
</evidence>
<dbReference type="FunFam" id="3.40.50.720:FF:000084">
    <property type="entry name" value="Short-chain dehydrogenase reductase"/>
    <property type="match status" value="1"/>
</dbReference>
<dbReference type="Proteomes" id="UP000238730">
    <property type="component" value="Unassembled WGS sequence"/>
</dbReference>
<dbReference type="PANTHER" id="PTHR42760">
    <property type="entry name" value="SHORT-CHAIN DEHYDROGENASES/REDUCTASES FAMILY MEMBER"/>
    <property type="match status" value="1"/>
</dbReference>
<dbReference type="PRINTS" id="PR00081">
    <property type="entry name" value="GDHRDH"/>
</dbReference>
<dbReference type="GO" id="GO:0016616">
    <property type="term" value="F:oxidoreductase activity, acting on the CH-OH group of donors, NAD or NADP as acceptor"/>
    <property type="evidence" value="ECO:0007669"/>
    <property type="project" value="TreeGrafter"/>
</dbReference>
<dbReference type="RefSeq" id="WP_105060225.1">
    <property type="nucleotide sequence ID" value="NZ_MSCJ01000001.1"/>
</dbReference>